<feature type="region of interest" description="Disordered" evidence="1">
    <location>
        <begin position="120"/>
        <end position="152"/>
    </location>
</feature>
<accession>A0A8H5P7X5</accession>
<organism evidence="2 3">
    <name type="scientific">Fusarium pseudocircinatum</name>
    <dbReference type="NCBI Taxonomy" id="56676"/>
    <lineage>
        <taxon>Eukaryota</taxon>
        <taxon>Fungi</taxon>
        <taxon>Dikarya</taxon>
        <taxon>Ascomycota</taxon>
        <taxon>Pezizomycotina</taxon>
        <taxon>Sordariomycetes</taxon>
        <taxon>Hypocreomycetidae</taxon>
        <taxon>Hypocreales</taxon>
        <taxon>Nectriaceae</taxon>
        <taxon>Fusarium</taxon>
        <taxon>Fusarium fujikuroi species complex</taxon>
    </lineage>
</organism>
<dbReference type="SUPFAM" id="SSF53067">
    <property type="entry name" value="Actin-like ATPase domain"/>
    <property type="match status" value="1"/>
</dbReference>
<dbReference type="Pfam" id="PF11905">
    <property type="entry name" value="DUF3425"/>
    <property type="match status" value="1"/>
</dbReference>
<dbReference type="InterPro" id="IPR043129">
    <property type="entry name" value="ATPase_NBD"/>
</dbReference>
<evidence type="ECO:0000256" key="1">
    <source>
        <dbReference type="SAM" id="MobiDB-lite"/>
    </source>
</evidence>
<feature type="region of interest" description="Disordered" evidence="1">
    <location>
        <begin position="880"/>
        <end position="909"/>
    </location>
</feature>
<evidence type="ECO:0000313" key="2">
    <source>
        <dbReference type="EMBL" id="KAF5591747.1"/>
    </source>
</evidence>
<dbReference type="PANTHER" id="PTHR42749">
    <property type="entry name" value="CELL SHAPE-DETERMINING PROTEIN MREB"/>
    <property type="match status" value="1"/>
</dbReference>
<gene>
    <name evidence="2" type="ORF">FPCIR_6027</name>
</gene>
<name>A0A8H5P7X5_9HYPO</name>
<reference evidence="2 3" key="1">
    <citation type="submission" date="2020-05" db="EMBL/GenBank/DDBJ databases">
        <title>Identification and distribution of gene clusters putatively required for synthesis of sphingolipid metabolism inhibitors in phylogenetically diverse species of the filamentous fungus Fusarium.</title>
        <authorList>
            <person name="Kim H.-S."/>
            <person name="Busman M."/>
            <person name="Brown D.W."/>
            <person name="Divon H."/>
            <person name="Uhlig S."/>
            <person name="Proctor R.H."/>
        </authorList>
    </citation>
    <scope>NUCLEOTIDE SEQUENCE [LARGE SCALE GENOMIC DNA]</scope>
    <source>
        <strain evidence="2 3">NRRL 36939</strain>
    </source>
</reference>
<dbReference type="CDD" id="cd10170">
    <property type="entry name" value="ASKHA_NBD_HSP70"/>
    <property type="match status" value="1"/>
</dbReference>
<feature type="region of interest" description="Disordered" evidence="1">
    <location>
        <begin position="1629"/>
        <end position="1649"/>
    </location>
</feature>
<keyword evidence="3" id="KW-1185">Reference proteome</keyword>
<dbReference type="PANTHER" id="PTHR42749:SF8">
    <property type="entry name" value="HSP70 FAMILY PROTEIN (AFU_ORTHOLOGUE AFUA_3G13740)"/>
    <property type="match status" value="1"/>
</dbReference>
<feature type="compositionally biased region" description="Pro residues" evidence="1">
    <location>
        <begin position="1635"/>
        <end position="1648"/>
    </location>
</feature>
<feature type="compositionally biased region" description="Low complexity" evidence="1">
    <location>
        <begin position="884"/>
        <end position="902"/>
    </location>
</feature>
<dbReference type="CDD" id="cd14688">
    <property type="entry name" value="bZIP_YAP"/>
    <property type="match status" value="1"/>
</dbReference>
<dbReference type="InterPro" id="IPR021833">
    <property type="entry name" value="DUF3425"/>
</dbReference>
<protein>
    <submittedName>
        <fullName evidence="2">Uncharacterized protein</fullName>
    </submittedName>
</protein>
<comment type="caution">
    <text evidence="2">The sequence shown here is derived from an EMBL/GenBank/DDBJ whole genome shotgun (WGS) entry which is preliminary data.</text>
</comment>
<evidence type="ECO:0000313" key="3">
    <source>
        <dbReference type="Proteomes" id="UP000546213"/>
    </source>
</evidence>
<dbReference type="Proteomes" id="UP000546213">
    <property type="component" value="Unassembled WGS sequence"/>
</dbReference>
<feature type="region of interest" description="Disordered" evidence="1">
    <location>
        <begin position="1"/>
        <end position="20"/>
    </location>
</feature>
<sequence>MTLGLDNATSHHLQHEEEDAMPDHIDVDLLDHIGSEPFEKRLIIAVDFGTTYSSVSYVEIPEGYPSDIVDPRSICSIRNYPETLDFNVKDSMLMEVPSEVIYPLNRHFREQDSLIRSQEGLEPVPSDSDEQETHHDSPNNGVQDFDIHDDEGDTTMNIDIGDQFHWGYKVHELWALPATHSDPSNLPLSRFKLLLDDSPMTERVRQDLNSTLSTLKSRKVVHGPLHVIADYLTYLLDHTQSQLRQLGYEDSCPKEMVLCVPAIWNQQACRDMQKCLAVAMKRANLRGIDVQNNSIENLFIVSEPEAAAAHILAYSTQIRILGGGTVDANTYRVSNAEPLRLEHEIVQPGGGLHGSSYLNEDFKAYLLNLLAGETYLEQGSETINGIVERVMIEQFEPKIKRNFDCYQRSTTKQLAITGLRDNPEKGFRRGCVVMSTTIIKEIFMERLQSIFEIVKRQLDEALSNGCEVELLLPNDRNTIANAVSLGAVLRAMNKNHGPERRARSSYGILRAEPFKDFPEHQGMNPSYDRHDGLPYIKKTIDWVLKLGAMVPSVWNCEPFTCSHTFDVWPPRPLICKEILYVSDHSTRSHYRLSHPNNNGAQEVGEIVVDFSDLLEKGLTPVEPIVYEDGRTIGKRHYRVLWNFVPKHLNMSSSGDDVVDPVDLASNIGTWIAAGVAIIALVGVVGPYLALQASMSDKNRAMNAVQDQQQKYISRGWRLTRGLRVFRRICVPNLAPGYITNEPDTAPLIPPLSAALGRWGFKTRDYLPWNTGWAKMSELIESYEVRDGISNRQVNLDVPKSGGTLEVVNSRTALVVNKHWILILGLLGRYGDRVDKGILQLKGIRRNFDGERASIRHFALPRKAKQRESDLHFEWVRKKQTPAMSRMRGSSSRDSASSRSWSDSDPDSDGTVMAVRRSAYGTITLETTPQPTIHGITGKLQQLGRHKGSWSYLTSVSFVPHIAKEIFEAGLNERREGSSLQTLFWLAHGFLPCGRTAEGRQIVISLESPDIALGSIGRNINDILSWPAYSLQESDDIPISIGIAMQCLGIPEPQILQFLPLDPASQAKRVLEKTRHHVYDATESPEDESDERNRQWERELPAQQAGLSLDGPWVRYSNPSQENFCLFRRRDFEKTLRLVLTTDWDNWGFLIWKDKFWISILRRTTSILKINEICDSEFGQAFGLGSHSQVFDWKQTGKFYPQRLADQLSFDKFLTEYLDTYDLRSLRLSLGVLYILDTQLRESTLKVYANLCNNGESNDPRSQARMKYLESALQEIEAEYRIQKILHKNDETPYMNKAMAGISDSESVEEVYTHMLLRAVDTETLDHFNIVYEPADYLLYRITGYIAPWEQEILFKHTSILRELHRMKARIASGVLEYTYKTRQLRWYSDKTSMLEYSTWQLTPQDVVMTGEKQSMWIEEKDMVMVALAPKEIQDSSLELPINKAGNAWISSKNYSFSLCHASMCTLRKTDRMALQNSGVWDREDVWTGIASPTERRKRQNRIHQRAYRKKKLMSQFIANNPESPSGTVAESCPTVVTPARLADTRRYQSQLFVAVLDRLPVLISVRCPDLHISIKDFLQRAFTNWGLNLPDIHDLPNLTRLNTFDALARNAETIQIPIEYLETDDYNSLFNSQGPRPPGEPTPLPPDLRPTQLQRTIKHHSWLDLFPISGMRDNILHAIQAGKYDEDYLCEAICYDLLRFENGTKASLTVWGESWDANGWEFSPEFFVKWGALLQGCVGVLQTTNYWRQKRGAVKLDFKLD</sequence>
<dbReference type="EMBL" id="JAAOAS010000128">
    <property type="protein sequence ID" value="KAF5591747.1"/>
    <property type="molecule type" value="Genomic_DNA"/>
</dbReference>
<proteinExistence type="predicted"/>
<dbReference type="Gene3D" id="3.30.420.40">
    <property type="match status" value="1"/>
</dbReference>
<dbReference type="OrthoDB" id="2963168at2759"/>